<reference evidence="5 6" key="1">
    <citation type="submission" date="2014-07" db="EMBL/GenBank/DDBJ databases">
        <title>Genome Sequence of Rhodococcus opacus Strain R7, a Biodegrader of Mono- and Polycyclic Aromatic Hydrocarbons.</title>
        <authorList>
            <person name="Di Gennaro P."/>
            <person name="Zampolli J."/>
            <person name="Presti I."/>
            <person name="Cappelletti M."/>
            <person name="D'Ursi P."/>
            <person name="Orro A."/>
            <person name="Mezzelani A."/>
            <person name="Milanesi L."/>
        </authorList>
    </citation>
    <scope>NUCLEOTIDE SEQUENCE [LARGE SCALE GENOMIC DNA]</scope>
    <source>
        <strain evidence="5 6">R7</strain>
        <plasmid evidence="5">pPDG5</plasmid>
    </source>
</reference>
<proteinExistence type="inferred from homology"/>
<dbReference type="Gene3D" id="2.40.110.10">
    <property type="entry name" value="Butyryl-CoA Dehydrogenase, subunit A, domain 2"/>
    <property type="match status" value="1"/>
</dbReference>
<name>A0A076F2E1_RHOOP</name>
<geneLocation type="plasmid" evidence="5 6">
    <name>pPDG5</name>
</geneLocation>
<dbReference type="InterPro" id="IPR036250">
    <property type="entry name" value="AcylCo_DH-like_C"/>
</dbReference>
<gene>
    <name evidence="5" type="ORF">EP51_46945</name>
</gene>
<dbReference type="EMBL" id="CP008952">
    <property type="protein sequence ID" value="AII11502.1"/>
    <property type="molecule type" value="Genomic_DNA"/>
</dbReference>
<dbReference type="InterPro" id="IPR013107">
    <property type="entry name" value="Acyl-CoA_DH_C"/>
</dbReference>
<dbReference type="GO" id="GO:0050660">
    <property type="term" value="F:flavin adenine dinucleotide binding"/>
    <property type="evidence" value="ECO:0007669"/>
    <property type="project" value="InterPro"/>
</dbReference>
<feature type="domain" description="Acyl-CoA dehydrogenase/oxidase N-terminal" evidence="3">
    <location>
        <begin position="32"/>
        <end position="113"/>
    </location>
</feature>
<dbReference type="RefSeq" id="WP_158461497.1">
    <property type="nucleotide sequence ID" value="NZ_CP008952.1"/>
</dbReference>
<dbReference type="Gene3D" id="1.20.140.10">
    <property type="entry name" value="Butyryl-CoA Dehydrogenase, subunit A, domain 3"/>
    <property type="match status" value="1"/>
</dbReference>
<dbReference type="InterPro" id="IPR037069">
    <property type="entry name" value="AcylCoA_DH/ox_N_sf"/>
</dbReference>
<evidence type="ECO:0000259" key="4">
    <source>
        <dbReference type="Pfam" id="PF08028"/>
    </source>
</evidence>
<evidence type="ECO:0000313" key="6">
    <source>
        <dbReference type="Proteomes" id="UP000028488"/>
    </source>
</evidence>
<dbReference type="SUPFAM" id="SSF47203">
    <property type="entry name" value="Acyl-CoA dehydrogenase C-terminal domain-like"/>
    <property type="match status" value="1"/>
</dbReference>
<dbReference type="PIRSF" id="PIRSF016578">
    <property type="entry name" value="HsaA"/>
    <property type="match status" value="1"/>
</dbReference>
<evidence type="ECO:0000259" key="3">
    <source>
        <dbReference type="Pfam" id="PF02771"/>
    </source>
</evidence>
<dbReference type="Pfam" id="PF08028">
    <property type="entry name" value="Acyl-CoA_dh_2"/>
    <property type="match status" value="1"/>
</dbReference>
<keyword evidence="5" id="KW-0614">Plasmid</keyword>
<evidence type="ECO:0000256" key="2">
    <source>
        <dbReference type="ARBA" id="ARBA00049661"/>
    </source>
</evidence>
<dbReference type="InterPro" id="IPR046373">
    <property type="entry name" value="Acyl-CoA_Oxase/DH_mid-dom_sf"/>
</dbReference>
<dbReference type="InterPro" id="IPR009100">
    <property type="entry name" value="AcylCoA_DH/oxidase_NM_dom_sf"/>
</dbReference>
<evidence type="ECO:0000313" key="5">
    <source>
        <dbReference type="EMBL" id="AII11502.1"/>
    </source>
</evidence>
<dbReference type="SUPFAM" id="SSF56645">
    <property type="entry name" value="Acyl-CoA dehydrogenase NM domain-like"/>
    <property type="match status" value="1"/>
</dbReference>
<sequence length="406" mass="44125">MPATLNSETAEQLTDEQQRTTLLARIEALAPMLAANAVIADENRKVPEESIRALVEAGFFRVTRPRAYGGFEVSSRTLFEVLAAVGRHCPSSAWVGALSNASAWAISHFPEQAVTEIFGQNPDALFCGAITIGGRARKIDGGFEVTGTWGFQSGSYYADWAMLGTPLMDEHDEVVDQVFVMIPRAELGWKDTWHVAGMRGTGSNTLSAENVFVPEHRAMSLPGTLQHEFPQSFPDNAHFNMPLVPLFNVALIAPQIGMARGALDTVLTSLAKGKGIGHSYYKNASEVSFIQSQVAEAASLIDTAEALFHTATEEIDRWSASGLFMPIKERARAKMAVDRAAVCARDAVDTLLNVGGASSFGTFNRLQMYWRDIETASRHAFISPAVAREAYGRTLLGISHMPTPFV</sequence>
<protein>
    <recommendedName>
        <fullName evidence="7">Oxidoreductase</fullName>
    </recommendedName>
</protein>
<dbReference type="Proteomes" id="UP000028488">
    <property type="component" value="Plasmid pPDG5"/>
</dbReference>
<dbReference type="eggNOG" id="COG1960">
    <property type="taxonomic scope" value="Bacteria"/>
</dbReference>
<dbReference type="Pfam" id="PF02771">
    <property type="entry name" value="Acyl-CoA_dh_N"/>
    <property type="match status" value="1"/>
</dbReference>
<evidence type="ECO:0000256" key="1">
    <source>
        <dbReference type="ARBA" id="ARBA00023002"/>
    </source>
</evidence>
<dbReference type="AlphaFoldDB" id="A0A076F2E1"/>
<dbReference type="GO" id="GO:0016712">
    <property type="term" value="F:oxidoreductase activity, acting on paired donors, with incorporation or reduction of molecular oxygen, reduced flavin or flavoprotein as one donor, and incorporation of one atom of oxygen"/>
    <property type="evidence" value="ECO:0007669"/>
    <property type="project" value="TreeGrafter"/>
</dbReference>
<dbReference type="PANTHER" id="PTHR48083">
    <property type="entry name" value="MEDIUM-CHAIN SPECIFIC ACYL-COA DEHYDROGENASE, MITOCHONDRIAL-RELATED"/>
    <property type="match status" value="1"/>
</dbReference>
<dbReference type="InterPro" id="IPR050741">
    <property type="entry name" value="Acyl-CoA_dehydrogenase"/>
</dbReference>
<dbReference type="GO" id="GO:0003995">
    <property type="term" value="F:acyl-CoA dehydrogenase activity"/>
    <property type="evidence" value="ECO:0007669"/>
    <property type="project" value="TreeGrafter"/>
</dbReference>
<dbReference type="GO" id="GO:0033539">
    <property type="term" value="P:fatty acid beta-oxidation using acyl-CoA dehydrogenase"/>
    <property type="evidence" value="ECO:0007669"/>
    <property type="project" value="TreeGrafter"/>
</dbReference>
<organism evidence="5 6">
    <name type="scientific">Rhodococcus opacus</name>
    <name type="common">Nocardia opaca</name>
    <dbReference type="NCBI Taxonomy" id="37919"/>
    <lineage>
        <taxon>Bacteria</taxon>
        <taxon>Bacillati</taxon>
        <taxon>Actinomycetota</taxon>
        <taxon>Actinomycetes</taxon>
        <taxon>Mycobacteriales</taxon>
        <taxon>Nocardiaceae</taxon>
        <taxon>Rhodococcus</taxon>
    </lineage>
</organism>
<keyword evidence="1" id="KW-0560">Oxidoreductase</keyword>
<dbReference type="GO" id="GO:0005737">
    <property type="term" value="C:cytoplasm"/>
    <property type="evidence" value="ECO:0007669"/>
    <property type="project" value="TreeGrafter"/>
</dbReference>
<comment type="similarity">
    <text evidence="2">Belongs to the HpaH/HsaA monooxygenase family.</text>
</comment>
<dbReference type="Gene3D" id="1.10.540.10">
    <property type="entry name" value="Acyl-CoA dehydrogenase/oxidase, N-terminal domain"/>
    <property type="match status" value="1"/>
</dbReference>
<feature type="domain" description="Acyl-CoA dehydrogenase C-terminal" evidence="4">
    <location>
        <begin position="252"/>
        <end position="383"/>
    </location>
</feature>
<dbReference type="PANTHER" id="PTHR48083:SF19">
    <property type="entry name" value="FLAVIN-DEPENDENT MONOOXYGENASE, OXYGENASE SUBUNIT HSAA"/>
    <property type="match status" value="1"/>
</dbReference>
<accession>A0A076F2E1</accession>
<evidence type="ECO:0008006" key="7">
    <source>
        <dbReference type="Google" id="ProtNLM"/>
    </source>
</evidence>
<dbReference type="InterPro" id="IPR013786">
    <property type="entry name" value="AcylCoA_DH/ox_N"/>
</dbReference>